<sequence length="88" mass="10547">STRFWGELVAFKDMTVDFTPEEWGHLHPSQKELYRDMMLENYQNLVWMGLAVSKPDMIYQLEFIYALLIKTLPGKHYLLFKKLIYCVL</sequence>
<dbReference type="GeneTree" id="ENSGT00950000182890"/>
<evidence type="ECO:0000313" key="2">
    <source>
        <dbReference type="Ensembl" id="ENSMODP00000054305.1"/>
    </source>
</evidence>
<dbReference type="PANTHER" id="PTHR23232:SF168">
    <property type="entry name" value="KRAB DOMAIN-CONTAINING PROTEIN"/>
    <property type="match status" value="1"/>
</dbReference>
<dbReference type="InterPro" id="IPR001909">
    <property type="entry name" value="KRAB"/>
</dbReference>
<dbReference type="PANTHER" id="PTHR23232">
    <property type="entry name" value="KRAB DOMAIN C2H2 ZINC FINGER"/>
    <property type="match status" value="1"/>
</dbReference>
<dbReference type="InterPro" id="IPR050169">
    <property type="entry name" value="Krueppel_C2H2_ZnF"/>
</dbReference>
<dbReference type="STRING" id="13616.ENSMODP00000054305"/>
<dbReference type="PROSITE" id="PS50805">
    <property type="entry name" value="KRAB"/>
    <property type="match status" value="1"/>
</dbReference>
<evidence type="ECO:0000259" key="1">
    <source>
        <dbReference type="PROSITE" id="PS50805"/>
    </source>
</evidence>
<dbReference type="CDD" id="cd07765">
    <property type="entry name" value="KRAB_A-box"/>
    <property type="match status" value="1"/>
</dbReference>
<evidence type="ECO:0000313" key="3">
    <source>
        <dbReference type="Proteomes" id="UP000002280"/>
    </source>
</evidence>
<dbReference type="Bgee" id="ENSMODG00000051302">
    <property type="expression patterns" value="Expressed in skeletal muscle tissue and 16 other cell types or tissues"/>
</dbReference>
<dbReference type="Ensembl" id="ENSMODT00000080690.1">
    <property type="protein sequence ID" value="ENSMODP00000054305.1"/>
    <property type="gene ID" value="ENSMODG00000051302.1"/>
</dbReference>
<keyword evidence="3" id="KW-1185">Reference proteome</keyword>
<accession>A0A5F8H316</accession>
<proteinExistence type="predicted"/>
<name>A0A5F8H316_MONDO</name>
<dbReference type="AlphaFoldDB" id="A0A5F8H316"/>
<dbReference type="Proteomes" id="UP000002280">
    <property type="component" value="Chromosome 7"/>
</dbReference>
<dbReference type="GO" id="GO:0006355">
    <property type="term" value="P:regulation of DNA-templated transcription"/>
    <property type="evidence" value="ECO:0007669"/>
    <property type="project" value="InterPro"/>
</dbReference>
<protein>
    <recommendedName>
        <fullName evidence="1">KRAB domain-containing protein</fullName>
    </recommendedName>
</protein>
<dbReference type="InterPro" id="IPR036051">
    <property type="entry name" value="KRAB_dom_sf"/>
</dbReference>
<feature type="domain" description="KRAB" evidence="1">
    <location>
        <begin position="9"/>
        <end position="80"/>
    </location>
</feature>
<dbReference type="InParanoid" id="A0A5F8H316"/>
<dbReference type="SUPFAM" id="SSF109640">
    <property type="entry name" value="KRAB domain (Kruppel-associated box)"/>
    <property type="match status" value="1"/>
</dbReference>
<dbReference type="Gene3D" id="6.10.140.140">
    <property type="match status" value="1"/>
</dbReference>
<reference evidence="2" key="3">
    <citation type="submission" date="2025-09" db="UniProtKB">
        <authorList>
            <consortium name="Ensembl"/>
        </authorList>
    </citation>
    <scope>IDENTIFICATION</scope>
</reference>
<organism evidence="2 3">
    <name type="scientific">Monodelphis domestica</name>
    <name type="common">Gray short-tailed opossum</name>
    <dbReference type="NCBI Taxonomy" id="13616"/>
    <lineage>
        <taxon>Eukaryota</taxon>
        <taxon>Metazoa</taxon>
        <taxon>Chordata</taxon>
        <taxon>Craniata</taxon>
        <taxon>Vertebrata</taxon>
        <taxon>Euteleostomi</taxon>
        <taxon>Mammalia</taxon>
        <taxon>Metatheria</taxon>
        <taxon>Didelphimorphia</taxon>
        <taxon>Didelphidae</taxon>
        <taxon>Monodelphis</taxon>
    </lineage>
</organism>
<dbReference type="OMA" id="MIYQLEF"/>
<reference evidence="2 3" key="1">
    <citation type="journal article" date="2007" name="Nature">
        <title>Genome of the marsupial Monodelphis domestica reveals innovation in non-coding sequences.</title>
        <authorList>
            <person name="Mikkelsen T.S."/>
            <person name="Wakefield M.J."/>
            <person name="Aken B."/>
            <person name="Amemiya C.T."/>
            <person name="Chang J.L."/>
            <person name="Duke S."/>
            <person name="Garber M."/>
            <person name="Gentles A.J."/>
            <person name="Goodstadt L."/>
            <person name="Heger A."/>
            <person name="Jurka J."/>
            <person name="Kamal M."/>
            <person name="Mauceli E."/>
            <person name="Searle S.M."/>
            <person name="Sharpe T."/>
            <person name="Baker M.L."/>
            <person name="Batzer M.A."/>
            <person name="Benos P.V."/>
            <person name="Belov K."/>
            <person name="Clamp M."/>
            <person name="Cook A."/>
            <person name="Cuff J."/>
            <person name="Das R."/>
            <person name="Davidow L."/>
            <person name="Deakin J.E."/>
            <person name="Fazzari M.J."/>
            <person name="Glass J.L."/>
            <person name="Grabherr M."/>
            <person name="Greally J.M."/>
            <person name="Gu W."/>
            <person name="Hore T.A."/>
            <person name="Huttley G.A."/>
            <person name="Kleber M."/>
            <person name="Jirtle R.L."/>
            <person name="Koina E."/>
            <person name="Lee J.T."/>
            <person name="Mahony S."/>
            <person name="Marra M.A."/>
            <person name="Miller R.D."/>
            <person name="Nicholls R.D."/>
            <person name="Oda M."/>
            <person name="Papenfuss A.T."/>
            <person name="Parra Z.E."/>
            <person name="Pollock D.D."/>
            <person name="Ray D.A."/>
            <person name="Schein J.E."/>
            <person name="Speed T.P."/>
            <person name="Thompson K."/>
            <person name="VandeBerg J.L."/>
            <person name="Wade C.M."/>
            <person name="Walker J.A."/>
            <person name="Waters P.D."/>
            <person name="Webber C."/>
            <person name="Weidman J.R."/>
            <person name="Xie X."/>
            <person name="Zody M.C."/>
            <person name="Baldwin J."/>
            <person name="Abdouelleil A."/>
            <person name="Abdulkadir J."/>
            <person name="Abebe A."/>
            <person name="Abera B."/>
            <person name="Abreu J."/>
            <person name="Acer S.C."/>
            <person name="Aftuck L."/>
            <person name="Alexander A."/>
            <person name="An P."/>
            <person name="Anderson E."/>
            <person name="Anderson S."/>
            <person name="Arachi H."/>
            <person name="Azer M."/>
            <person name="Bachantsang P."/>
            <person name="Barry A."/>
            <person name="Bayul T."/>
            <person name="Berlin A."/>
            <person name="Bessette D."/>
            <person name="Bloom T."/>
            <person name="Bloom T."/>
            <person name="Boguslavskiy L."/>
            <person name="Bonnet C."/>
            <person name="Boukhgalter B."/>
            <person name="Bourzgui I."/>
            <person name="Brown A."/>
            <person name="Cahill P."/>
            <person name="Channer S."/>
            <person name="Cheshatsang Y."/>
            <person name="Chuda L."/>
            <person name="Citroen M."/>
            <person name="Collymore A."/>
            <person name="Cooke P."/>
            <person name="Costello M."/>
            <person name="D'Aco K."/>
            <person name="Daza R."/>
            <person name="De Haan G."/>
            <person name="DeGray S."/>
            <person name="DeMaso C."/>
            <person name="Dhargay N."/>
            <person name="Dooley K."/>
            <person name="Dooley E."/>
            <person name="Doricent M."/>
            <person name="Dorje P."/>
            <person name="Dorjee K."/>
            <person name="Dupes A."/>
            <person name="Elong R."/>
            <person name="Falk J."/>
            <person name="Farina A."/>
            <person name="Faro S."/>
            <person name="Ferguson D."/>
            <person name="Fisher S."/>
            <person name="Foley C.D."/>
            <person name="Franke A."/>
            <person name="Friedrich D."/>
            <person name="Gadbois L."/>
            <person name="Gearin G."/>
            <person name="Gearin C.R."/>
            <person name="Giannoukos G."/>
            <person name="Goode T."/>
            <person name="Graham J."/>
            <person name="Grandbois E."/>
            <person name="Grewal S."/>
            <person name="Gyaltsen K."/>
            <person name="Hafez N."/>
            <person name="Hagos B."/>
            <person name="Hall J."/>
            <person name="Henson C."/>
            <person name="Hollinger A."/>
            <person name="Honan T."/>
            <person name="Huard M.D."/>
            <person name="Hughes L."/>
            <person name="Hurhula B."/>
            <person name="Husby M.E."/>
            <person name="Kamat A."/>
            <person name="Kanga B."/>
            <person name="Kashin S."/>
            <person name="Khazanovich D."/>
            <person name="Kisner P."/>
            <person name="Lance K."/>
            <person name="Lara M."/>
            <person name="Lee W."/>
            <person name="Lennon N."/>
            <person name="Letendre F."/>
            <person name="LeVine R."/>
            <person name="Lipovsky A."/>
            <person name="Liu X."/>
            <person name="Liu J."/>
            <person name="Liu S."/>
            <person name="Lokyitsang T."/>
            <person name="Lokyitsang Y."/>
            <person name="Lubonja R."/>
            <person name="Lui A."/>
            <person name="MacDonald P."/>
            <person name="Magnisalis V."/>
            <person name="Maru K."/>
            <person name="Matthews C."/>
            <person name="McCusker W."/>
            <person name="McDonough S."/>
            <person name="Mehta T."/>
            <person name="Meldrim J."/>
            <person name="Meneus L."/>
            <person name="Mihai O."/>
            <person name="Mihalev A."/>
            <person name="Mihova T."/>
            <person name="Mittelman R."/>
            <person name="Mlenga V."/>
            <person name="Montmayeur A."/>
            <person name="Mulrain L."/>
            <person name="Navidi A."/>
            <person name="Naylor J."/>
            <person name="Negash T."/>
            <person name="Nguyen T."/>
            <person name="Nguyen N."/>
            <person name="Nicol R."/>
            <person name="Norbu C."/>
            <person name="Norbu N."/>
            <person name="Novod N."/>
            <person name="O'Neill B."/>
            <person name="Osman S."/>
            <person name="Markiewicz E."/>
            <person name="Oyono O.L."/>
            <person name="Patti C."/>
            <person name="Phunkhang P."/>
            <person name="Pierre F."/>
            <person name="Priest M."/>
            <person name="Raghuraman S."/>
            <person name="Rege F."/>
            <person name="Reyes R."/>
            <person name="Rise C."/>
            <person name="Rogov P."/>
            <person name="Ross K."/>
            <person name="Ryan E."/>
            <person name="Settipalli S."/>
            <person name="Shea T."/>
            <person name="Sherpa N."/>
            <person name="Shi L."/>
            <person name="Shih D."/>
            <person name="Sparrow T."/>
            <person name="Spaulding J."/>
            <person name="Stalker J."/>
            <person name="Stange-Thomann N."/>
            <person name="Stavropoulos S."/>
            <person name="Stone C."/>
            <person name="Strader C."/>
            <person name="Tesfaye S."/>
            <person name="Thomson T."/>
            <person name="Thoulutsang Y."/>
            <person name="Thoulutsang D."/>
            <person name="Topham K."/>
            <person name="Topping I."/>
            <person name="Tsamla T."/>
            <person name="Vassiliev H."/>
            <person name="Vo A."/>
            <person name="Wangchuk T."/>
            <person name="Wangdi T."/>
            <person name="Weiand M."/>
            <person name="Wilkinson J."/>
            <person name="Wilson A."/>
            <person name="Yadav S."/>
            <person name="Young G."/>
            <person name="Yu Q."/>
            <person name="Zembek L."/>
            <person name="Zhong D."/>
            <person name="Zimmer A."/>
            <person name="Zwirko Z."/>
            <person name="Jaffe D.B."/>
            <person name="Alvarez P."/>
            <person name="Brockman W."/>
            <person name="Butler J."/>
            <person name="Chin C."/>
            <person name="Gnerre S."/>
            <person name="MacCallum I."/>
            <person name="Graves J.A."/>
            <person name="Ponting C.P."/>
            <person name="Breen M."/>
            <person name="Samollow P.B."/>
            <person name="Lander E.S."/>
            <person name="Lindblad-Toh K."/>
        </authorList>
    </citation>
    <scope>NUCLEOTIDE SEQUENCE [LARGE SCALE GENOMIC DNA]</scope>
</reference>
<reference evidence="2" key="2">
    <citation type="submission" date="2025-08" db="UniProtKB">
        <authorList>
            <consortium name="Ensembl"/>
        </authorList>
    </citation>
    <scope>IDENTIFICATION</scope>
</reference>
<dbReference type="Pfam" id="PF01352">
    <property type="entry name" value="KRAB"/>
    <property type="match status" value="1"/>
</dbReference>
<dbReference type="SMART" id="SM00349">
    <property type="entry name" value="KRAB"/>
    <property type="match status" value="1"/>
</dbReference>